<feature type="active site" description="Proton donor" evidence="5">
    <location>
        <position position="87"/>
    </location>
</feature>
<evidence type="ECO:0000259" key="10">
    <source>
        <dbReference type="SMART" id="SM01274"/>
    </source>
</evidence>
<evidence type="ECO:0000256" key="6">
    <source>
        <dbReference type="PIRSR" id="PIRSR000106-2"/>
    </source>
</evidence>
<dbReference type="PANTHER" id="PTHR23406">
    <property type="entry name" value="MALIC ENZYME-RELATED"/>
    <property type="match status" value="1"/>
</dbReference>
<dbReference type="NCBIfam" id="NF010052">
    <property type="entry name" value="PRK13529.1"/>
    <property type="match status" value="1"/>
</dbReference>
<comment type="similarity">
    <text evidence="2 8">Belongs to the malic enzymes family.</text>
</comment>
<sequence length="554" mass="62541">MDHLKNPRLNKGLAFTLEERQALGIHGLQPAAQRTQDEQVANCKAVLESYNQPINKYVYLTELKDRNEKLFFKLVSENIEEMLPIVYTPTVGLACLKFGIMYRRPHGLFVTIHDKGHIYDILQNWHEPDIHAVVFTDGERILGLGDLGAYGMGIPIGKLALYTALAGFKPHHCLPICLDVGTDNKQLLEDRHYVGLRHTRVRGEIYDEFIDEFMTAIVKRYGQDTLIQFEDFGTANAARLLKRYRNKYCTFNDDIQGTAAVSLAGVLASNRITKKKVSDHKILFYGAGTAAIGIADLLTEFMVREGISREEARQRIYMMDINGIISTGRNDLFGHQTYYAKDHSPEKDLLKIINEIKPSFLIGASTQGGAFTPPILKAMASYNDRPLIFALSNPTIKTECTPQDAYEHTEGRCIYCSGSPFPDVIYNNKVYKPGQGNNSYIFPGVALGVVLAQVHHIPDEYFIIAAEVISENVLEDELAMGSLFPGLNHIRDCSVKIATRIMDYAYKNNVATLYPEPKDKIKFIKSNLYNYNYIPSLTGRWSWPDESNEKKETC</sequence>
<evidence type="ECO:0000256" key="2">
    <source>
        <dbReference type="ARBA" id="ARBA00008785"/>
    </source>
</evidence>
<evidence type="ECO:0000256" key="7">
    <source>
        <dbReference type="PIRSR" id="PIRSR000106-3"/>
    </source>
</evidence>
<dbReference type="InterPro" id="IPR012301">
    <property type="entry name" value="Malic_N_dom"/>
</dbReference>
<evidence type="ECO:0000256" key="4">
    <source>
        <dbReference type="ARBA" id="ARBA00023002"/>
    </source>
</evidence>
<evidence type="ECO:0000256" key="1">
    <source>
        <dbReference type="ARBA" id="ARBA00001936"/>
    </source>
</evidence>
<keyword evidence="12" id="KW-1185">Reference proteome</keyword>
<dbReference type="SUPFAM" id="SSF51735">
    <property type="entry name" value="NAD(P)-binding Rossmann-fold domains"/>
    <property type="match status" value="1"/>
</dbReference>
<dbReference type="InterPro" id="IPR015884">
    <property type="entry name" value="Malic_enzyme_CS"/>
</dbReference>
<comment type="caution">
    <text evidence="11">The sequence shown here is derived from an EMBL/GenBank/DDBJ whole genome shotgun (WGS) entry which is preliminary data.</text>
</comment>
<evidence type="ECO:0000256" key="8">
    <source>
        <dbReference type="RuleBase" id="RU003426"/>
    </source>
</evidence>
<dbReference type="GO" id="GO:0046872">
    <property type="term" value="F:metal ion binding"/>
    <property type="evidence" value="ECO:0007669"/>
    <property type="project" value="UniProtKB-KW"/>
</dbReference>
<dbReference type="AlphaFoldDB" id="A0AAW1UNL7"/>
<dbReference type="GO" id="GO:0006108">
    <property type="term" value="P:malate metabolic process"/>
    <property type="evidence" value="ECO:0007669"/>
    <property type="project" value="TreeGrafter"/>
</dbReference>
<dbReference type="GO" id="GO:0005739">
    <property type="term" value="C:mitochondrion"/>
    <property type="evidence" value="ECO:0007669"/>
    <property type="project" value="TreeGrafter"/>
</dbReference>
<evidence type="ECO:0000256" key="3">
    <source>
        <dbReference type="ARBA" id="ARBA00022723"/>
    </source>
</evidence>
<keyword evidence="4 8" id="KW-0560">Oxidoreductase</keyword>
<feature type="binding site" evidence="7">
    <location>
        <position position="231"/>
    </location>
    <ligand>
        <name>a divalent metal cation</name>
        <dbReference type="ChEBI" id="CHEBI:60240"/>
    </ligand>
</feature>
<dbReference type="GO" id="GO:0051287">
    <property type="term" value="F:NAD binding"/>
    <property type="evidence" value="ECO:0007669"/>
    <property type="project" value="InterPro"/>
</dbReference>
<dbReference type="EMBL" id="JARQZJ010000092">
    <property type="protein sequence ID" value="KAK9884378.1"/>
    <property type="molecule type" value="Genomic_DNA"/>
</dbReference>
<name>A0AAW1UNL7_9CUCU</name>
<dbReference type="SMART" id="SM00919">
    <property type="entry name" value="Malic_M"/>
    <property type="match status" value="1"/>
</dbReference>
<dbReference type="PRINTS" id="PR00072">
    <property type="entry name" value="MALOXRDTASE"/>
</dbReference>
<gene>
    <name evidence="11" type="ORF">WA026_005333</name>
</gene>
<comment type="cofactor">
    <cofactor evidence="7">
        <name>Mg(2+)</name>
        <dbReference type="ChEBI" id="CHEBI:18420"/>
    </cofactor>
    <cofactor evidence="7">
        <name>Mn(2+)</name>
        <dbReference type="ChEBI" id="CHEBI:29035"/>
    </cofactor>
    <text evidence="7">Divalent metal cations. Prefers magnesium or manganese.</text>
</comment>
<dbReference type="SMART" id="SM01274">
    <property type="entry name" value="malic"/>
    <property type="match status" value="1"/>
</dbReference>
<dbReference type="PROSITE" id="PS00331">
    <property type="entry name" value="MALIC_ENZYMES"/>
    <property type="match status" value="1"/>
</dbReference>
<feature type="active site" description="Proton acceptor" evidence="5">
    <location>
        <position position="158"/>
    </location>
</feature>
<dbReference type="GO" id="GO:0004473">
    <property type="term" value="F:malate dehydrogenase (decarboxylating) (NADP+) activity"/>
    <property type="evidence" value="ECO:0007669"/>
    <property type="project" value="TreeGrafter"/>
</dbReference>
<organism evidence="11 12">
    <name type="scientific">Henosepilachna vigintioctopunctata</name>
    <dbReference type="NCBI Taxonomy" id="420089"/>
    <lineage>
        <taxon>Eukaryota</taxon>
        <taxon>Metazoa</taxon>
        <taxon>Ecdysozoa</taxon>
        <taxon>Arthropoda</taxon>
        <taxon>Hexapoda</taxon>
        <taxon>Insecta</taxon>
        <taxon>Pterygota</taxon>
        <taxon>Neoptera</taxon>
        <taxon>Endopterygota</taxon>
        <taxon>Coleoptera</taxon>
        <taxon>Polyphaga</taxon>
        <taxon>Cucujiformia</taxon>
        <taxon>Coccinelloidea</taxon>
        <taxon>Coccinellidae</taxon>
        <taxon>Epilachninae</taxon>
        <taxon>Epilachnini</taxon>
        <taxon>Henosepilachna</taxon>
    </lineage>
</organism>
<dbReference type="CDD" id="cd05312">
    <property type="entry name" value="NAD_bind_1_malic_enz"/>
    <property type="match status" value="1"/>
</dbReference>
<dbReference type="InterPro" id="IPR036291">
    <property type="entry name" value="NAD(P)-bd_dom_sf"/>
</dbReference>
<protein>
    <recommendedName>
        <fullName evidence="8">Malic enzyme</fullName>
    </recommendedName>
</protein>
<dbReference type="Pfam" id="PF03949">
    <property type="entry name" value="Malic_M"/>
    <property type="match status" value="1"/>
</dbReference>
<feature type="domain" description="Malic enzyme NAD-binding" evidence="9">
    <location>
        <begin position="255"/>
        <end position="506"/>
    </location>
</feature>
<dbReference type="PANTHER" id="PTHR23406:SF90">
    <property type="entry name" value="MALIC ENZYME-RELATED"/>
    <property type="match status" value="1"/>
</dbReference>
<accession>A0AAW1UNL7</accession>
<reference evidence="11 12" key="1">
    <citation type="submission" date="2023-03" db="EMBL/GenBank/DDBJ databases">
        <title>Genome insight into feeding habits of ladybird beetles.</title>
        <authorList>
            <person name="Li H.-S."/>
            <person name="Huang Y.-H."/>
            <person name="Pang H."/>
        </authorList>
    </citation>
    <scope>NUCLEOTIDE SEQUENCE [LARGE SCALE GENOMIC DNA]</scope>
    <source>
        <strain evidence="11">SYSU_2023b</strain>
        <tissue evidence="11">Whole body</tissue>
    </source>
</reference>
<dbReference type="InterPro" id="IPR012302">
    <property type="entry name" value="Malic_NAD-bd"/>
</dbReference>
<evidence type="ECO:0000256" key="5">
    <source>
        <dbReference type="PIRSR" id="PIRSR000106-1"/>
    </source>
</evidence>
<comment type="cofactor">
    <cofactor evidence="1">
        <name>Mn(2+)</name>
        <dbReference type="ChEBI" id="CHEBI:29035"/>
    </cofactor>
</comment>
<feature type="binding site" evidence="7">
    <location>
        <position position="230"/>
    </location>
    <ligand>
        <name>a divalent metal cation</name>
        <dbReference type="ChEBI" id="CHEBI:60240"/>
    </ligand>
</feature>
<dbReference type="Pfam" id="PF00390">
    <property type="entry name" value="malic"/>
    <property type="match status" value="1"/>
</dbReference>
<keyword evidence="3 7" id="KW-0479">Metal-binding</keyword>
<dbReference type="FunFam" id="3.40.50.10380:FF:000004">
    <property type="entry name" value="Malic enzyme"/>
    <property type="match status" value="1"/>
</dbReference>
<dbReference type="InterPro" id="IPR046346">
    <property type="entry name" value="Aminoacid_DH-like_N_sf"/>
</dbReference>
<evidence type="ECO:0000313" key="12">
    <source>
        <dbReference type="Proteomes" id="UP001431783"/>
    </source>
</evidence>
<dbReference type="InterPro" id="IPR001891">
    <property type="entry name" value="Malic_OxRdtase"/>
</dbReference>
<dbReference type="SUPFAM" id="SSF53223">
    <property type="entry name" value="Aminoacid dehydrogenase-like, N-terminal domain"/>
    <property type="match status" value="1"/>
</dbReference>
<feature type="binding site" evidence="6">
    <location>
        <position position="140"/>
    </location>
    <ligand>
        <name>(S)-malate</name>
        <dbReference type="ChEBI" id="CHEBI:15589"/>
    </ligand>
</feature>
<feature type="binding site" evidence="7">
    <location>
        <position position="254"/>
    </location>
    <ligand>
        <name>a divalent metal cation</name>
        <dbReference type="ChEBI" id="CHEBI:60240"/>
    </ligand>
</feature>
<dbReference type="Gene3D" id="3.40.50.720">
    <property type="entry name" value="NAD(P)-binding Rossmann-like Domain"/>
    <property type="match status" value="1"/>
</dbReference>
<evidence type="ECO:0000259" key="9">
    <source>
        <dbReference type="SMART" id="SM00919"/>
    </source>
</evidence>
<dbReference type="PIRSF" id="PIRSF000106">
    <property type="entry name" value="ME"/>
    <property type="match status" value="1"/>
</dbReference>
<dbReference type="FunFam" id="3.40.50.720:FF:000060">
    <property type="entry name" value="Malic enzyme"/>
    <property type="match status" value="1"/>
</dbReference>
<evidence type="ECO:0000313" key="11">
    <source>
        <dbReference type="EMBL" id="KAK9884378.1"/>
    </source>
</evidence>
<dbReference type="Proteomes" id="UP001431783">
    <property type="component" value="Unassembled WGS sequence"/>
</dbReference>
<feature type="binding site" evidence="6">
    <location>
        <position position="437"/>
    </location>
    <ligand>
        <name>(S)-malate</name>
        <dbReference type="ChEBI" id="CHEBI:15589"/>
    </ligand>
</feature>
<dbReference type="Gene3D" id="3.40.50.10380">
    <property type="entry name" value="Malic enzyme, N-terminal domain"/>
    <property type="match status" value="1"/>
</dbReference>
<feature type="domain" description="Malic enzyme N-terminal" evidence="10">
    <location>
        <begin position="64"/>
        <end position="245"/>
    </location>
</feature>
<proteinExistence type="inferred from homology"/>
<feature type="binding site" evidence="6">
    <location>
        <position position="393"/>
    </location>
    <ligand>
        <name>(S)-malate</name>
        <dbReference type="ChEBI" id="CHEBI:15589"/>
    </ligand>
</feature>
<dbReference type="InterPro" id="IPR037062">
    <property type="entry name" value="Malic_N_dom_sf"/>
</dbReference>